<sequence>MVGFHRVPDTCQEVCNWVCHFCKMKNYNLLPFNAIHTINISIGYKICTQRTAKLHIYISKSNFYSFFIQYCVMFYEFLTPSTLLRHPT</sequence>
<keyword evidence="2" id="KW-1185">Reference proteome</keyword>
<dbReference type="HOGENOM" id="CLU_2465659_0_0_10"/>
<dbReference type="AlphaFoldDB" id="A0A060R766"/>
<protein>
    <submittedName>
        <fullName evidence="1">Uncharacterized protein</fullName>
    </submittedName>
</protein>
<evidence type="ECO:0000313" key="1">
    <source>
        <dbReference type="EMBL" id="CDN31005.1"/>
    </source>
</evidence>
<dbReference type="KEGG" id="rbc:BN938_0905"/>
<gene>
    <name evidence="1" type="ORF">BN938_0905</name>
</gene>
<name>A0A060R766_9BACT</name>
<dbReference type="Proteomes" id="UP000027616">
    <property type="component" value="Chromosome I"/>
</dbReference>
<evidence type="ECO:0000313" key="2">
    <source>
        <dbReference type="Proteomes" id="UP000027616"/>
    </source>
</evidence>
<proteinExistence type="predicted"/>
<accession>A0A060R766</accession>
<organism evidence="1 2">
    <name type="scientific">Mucinivorans hirudinis</name>
    <dbReference type="NCBI Taxonomy" id="1433126"/>
    <lineage>
        <taxon>Bacteria</taxon>
        <taxon>Pseudomonadati</taxon>
        <taxon>Bacteroidota</taxon>
        <taxon>Bacteroidia</taxon>
        <taxon>Bacteroidales</taxon>
        <taxon>Rikenellaceae</taxon>
        <taxon>Mucinivorans</taxon>
    </lineage>
</organism>
<reference evidence="1 2" key="1">
    <citation type="journal article" date="2015" name="Genome Announc.">
        <title>Complete Genome Sequence of the Novel Leech Symbiont Mucinivorans hirudinis M3T.</title>
        <authorList>
            <person name="Nelson M.C."/>
            <person name="Bomar L."/>
            <person name="Graf J."/>
        </authorList>
    </citation>
    <scope>NUCLEOTIDE SEQUENCE [LARGE SCALE GENOMIC DNA]</scope>
    <source>
        <strain evidence="2">M3</strain>
    </source>
</reference>
<dbReference type="EMBL" id="HG934468">
    <property type="protein sequence ID" value="CDN31005.1"/>
    <property type="molecule type" value="Genomic_DNA"/>
</dbReference>